<dbReference type="AlphaFoldDB" id="A0A6G8PYA7"/>
<keyword evidence="1" id="KW-0378">Hydrolase</keyword>
<evidence type="ECO:0000256" key="2">
    <source>
        <dbReference type="PIRSR" id="PIRSR605754-1"/>
    </source>
</evidence>
<dbReference type="InterPro" id="IPR023365">
    <property type="entry name" value="Sortase_dom-sf"/>
</dbReference>
<dbReference type="RefSeq" id="WP_166396871.1">
    <property type="nucleotide sequence ID" value="NZ_CP045121.1"/>
</dbReference>
<keyword evidence="4" id="KW-1133">Transmembrane helix</keyword>
<protein>
    <submittedName>
        <fullName evidence="5">Sortase</fullName>
    </submittedName>
</protein>
<dbReference type="CDD" id="cd05830">
    <property type="entry name" value="Sortase_E"/>
    <property type="match status" value="1"/>
</dbReference>
<dbReference type="EMBL" id="CP045121">
    <property type="protein sequence ID" value="QIN79209.1"/>
    <property type="molecule type" value="Genomic_DNA"/>
</dbReference>
<dbReference type="SUPFAM" id="SSF63817">
    <property type="entry name" value="Sortase"/>
    <property type="match status" value="1"/>
</dbReference>
<accession>A0A6G8PYA7</accession>
<gene>
    <name evidence="5" type="ORF">GBA65_12535</name>
</gene>
<sequence length="244" mass="26335">MQKRRPRTGLYIFVGLVVAAVGALAYLGLGSALTGDAGQVERVQTPAIEDPPAAVSERVADEARAKESSAEEEAARERAAEERAAAEERREAEAVVAPEDPTMYLTVPALGIENVPVINEDSEAALEAGTQHVTSTGFPWQEGANTYIAGHRLGYPGTASDHIFYDLPRLGAGDEITLTDSNGEVYNYAVTNIVEVSPTDTWVMNPPSSGNDMVSLQTCIENFGDYWTEGPNWFARYVVQAERV</sequence>
<feature type="active site" description="Acyl-thioester intermediate" evidence="2">
    <location>
        <position position="219"/>
    </location>
</feature>
<evidence type="ECO:0000313" key="6">
    <source>
        <dbReference type="Proteomes" id="UP000502706"/>
    </source>
</evidence>
<evidence type="ECO:0000256" key="1">
    <source>
        <dbReference type="ARBA" id="ARBA00022801"/>
    </source>
</evidence>
<dbReference type="GO" id="GO:0016787">
    <property type="term" value="F:hydrolase activity"/>
    <property type="evidence" value="ECO:0007669"/>
    <property type="project" value="UniProtKB-KW"/>
</dbReference>
<organism evidence="5 6">
    <name type="scientific">Rubrobacter marinus</name>
    <dbReference type="NCBI Taxonomy" id="2653852"/>
    <lineage>
        <taxon>Bacteria</taxon>
        <taxon>Bacillati</taxon>
        <taxon>Actinomycetota</taxon>
        <taxon>Rubrobacteria</taxon>
        <taxon>Rubrobacterales</taxon>
        <taxon>Rubrobacteraceae</taxon>
        <taxon>Rubrobacter</taxon>
    </lineage>
</organism>
<dbReference type="KEGG" id="rmar:GBA65_12535"/>
<dbReference type="Pfam" id="PF04203">
    <property type="entry name" value="Sortase"/>
    <property type="match status" value="1"/>
</dbReference>
<feature type="active site" description="Proton donor/acceptor" evidence="2">
    <location>
        <position position="151"/>
    </location>
</feature>
<keyword evidence="4" id="KW-0812">Transmembrane</keyword>
<dbReference type="Proteomes" id="UP000502706">
    <property type="component" value="Chromosome"/>
</dbReference>
<dbReference type="InterPro" id="IPR005754">
    <property type="entry name" value="Sortase"/>
</dbReference>
<evidence type="ECO:0000256" key="4">
    <source>
        <dbReference type="SAM" id="Phobius"/>
    </source>
</evidence>
<evidence type="ECO:0000256" key="3">
    <source>
        <dbReference type="SAM" id="MobiDB-lite"/>
    </source>
</evidence>
<name>A0A6G8PYA7_9ACTN</name>
<proteinExistence type="predicted"/>
<feature type="transmembrane region" description="Helical" evidence="4">
    <location>
        <begin position="9"/>
        <end position="29"/>
    </location>
</feature>
<dbReference type="Gene3D" id="2.40.260.10">
    <property type="entry name" value="Sortase"/>
    <property type="match status" value="1"/>
</dbReference>
<dbReference type="NCBIfam" id="TIGR01076">
    <property type="entry name" value="sortase_fam"/>
    <property type="match status" value="1"/>
</dbReference>
<keyword evidence="6" id="KW-1185">Reference proteome</keyword>
<reference evidence="5 6" key="1">
    <citation type="submission" date="2019-10" db="EMBL/GenBank/DDBJ databases">
        <title>Rubrobacter sp nov SCSIO 52915 isolated from a deep-sea sediment in the South China Sea.</title>
        <authorList>
            <person name="Chen R.W."/>
        </authorList>
    </citation>
    <scope>NUCLEOTIDE SEQUENCE [LARGE SCALE GENOMIC DNA]</scope>
    <source>
        <strain evidence="5 6">SCSIO 52915</strain>
    </source>
</reference>
<dbReference type="InterPro" id="IPR042003">
    <property type="entry name" value="Sortase_E"/>
</dbReference>
<keyword evidence="4" id="KW-0472">Membrane</keyword>
<feature type="region of interest" description="Disordered" evidence="3">
    <location>
        <begin position="60"/>
        <end position="93"/>
    </location>
</feature>
<evidence type="ECO:0000313" key="5">
    <source>
        <dbReference type="EMBL" id="QIN79209.1"/>
    </source>
</evidence>